<accession>A0A9D4BL84</accession>
<keyword evidence="2" id="KW-1185">Reference proteome</keyword>
<dbReference type="AlphaFoldDB" id="A0A9D4BL84"/>
<evidence type="ECO:0000313" key="2">
    <source>
        <dbReference type="Proteomes" id="UP000828390"/>
    </source>
</evidence>
<protein>
    <submittedName>
        <fullName evidence="1">Uncharacterized protein</fullName>
    </submittedName>
</protein>
<dbReference type="Proteomes" id="UP000828390">
    <property type="component" value="Unassembled WGS sequence"/>
</dbReference>
<evidence type="ECO:0000313" key="1">
    <source>
        <dbReference type="EMBL" id="KAH3697313.1"/>
    </source>
</evidence>
<organism evidence="1 2">
    <name type="scientific">Dreissena polymorpha</name>
    <name type="common">Zebra mussel</name>
    <name type="synonym">Mytilus polymorpha</name>
    <dbReference type="NCBI Taxonomy" id="45954"/>
    <lineage>
        <taxon>Eukaryota</taxon>
        <taxon>Metazoa</taxon>
        <taxon>Spiralia</taxon>
        <taxon>Lophotrochozoa</taxon>
        <taxon>Mollusca</taxon>
        <taxon>Bivalvia</taxon>
        <taxon>Autobranchia</taxon>
        <taxon>Heteroconchia</taxon>
        <taxon>Euheterodonta</taxon>
        <taxon>Imparidentia</taxon>
        <taxon>Neoheterodontei</taxon>
        <taxon>Myida</taxon>
        <taxon>Dreissenoidea</taxon>
        <taxon>Dreissenidae</taxon>
        <taxon>Dreissena</taxon>
    </lineage>
</organism>
<proteinExistence type="predicted"/>
<reference evidence="1" key="2">
    <citation type="submission" date="2020-11" db="EMBL/GenBank/DDBJ databases">
        <authorList>
            <person name="McCartney M.A."/>
            <person name="Auch B."/>
            <person name="Kono T."/>
            <person name="Mallez S."/>
            <person name="Becker A."/>
            <person name="Gohl D.M."/>
            <person name="Silverstein K.A.T."/>
            <person name="Koren S."/>
            <person name="Bechman K.B."/>
            <person name="Herman A."/>
            <person name="Abrahante J.E."/>
            <person name="Garbe J."/>
        </authorList>
    </citation>
    <scope>NUCLEOTIDE SEQUENCE</scope>
    <source>
        <strain evidence="1">Duluth1</strain>
        <tissue evidence="1">Whole animal</tissue>
    </source>
</reference>
<name>A0A9D4BL84_DREPO</name>
<dbReference type="EMBL" id="JAIWYP010000016">
    <property type="protein sequence ID" value="KAH3697313.1"/>
    <property type="molecule type" value="Genomic_DNA"/>
</dbReference>
<gene>
    <name evidence="1" type="ORF">DPMN_084811</name>
</gene>
<comment type="caution">
    <text evidence="1">The sequence shown here is derived from an EMBL/GenBank/DDBJ whole genome shotgun (WGS) entry which is preliminary data.</text>
</comment>
<sequence>MIPLPYLGFSVNLKSKVPKENCRAIRYRVFADLKQQTRPNLLERFHLFRAYEFNEGITDCPSLVPRKNRRDSAKAQGEPYCVRRSLLESGWPVGLRTGSVSIPR</sequence>
<reference evidence="1" key="1">
    <citation type="journal article" date="2019" name="bioRxiv">
        <title>The Genome of the Zebra Mussel, Dreissena polymorpha: A Resource for Invasive Species Research.</title>
        <authorList>
            <person name="McCartney M.A."/>
            <person name="Auch B."/>
            <person name="Kono T."/>
            <person name="Mallez S."/>
            <person name="Zhang Y."/>
            <person name="Obille A."/>
            <person name="Becker A."/>
            <person name="Abrahante J.E."/>
            <person name="Garbe J."/>
            <person name="Badalamenti J.P."/>
            <person name="Herman A."/>
            <person name="Mangelson H."/>
            <person name="Liachko I."/>
            <person name="Sullivan S."/>
            <person name="Sone E.D."/>
            <person name="Koren S."/>
            <person name="Silverstein K.A.T."/>
            <person name="Beckman K.B."/>
            <person name="Gohl D.M."/>
        </authorList>
    </citation>
    <scope>NUCLEOTIDE SEQUENCE</scope>
    <source>
        <strain evidence="1">Duluth1</strain>
        <tissue evidence="1">Whole animal</tissue>
    </source>
</reference>